<evidence type="ECO:0000256" key="1">
    <source>
        <dbReference type="ARBA" id="ARBA00007812"/>
    </source>
</evidence>
<dbReference type="InterPro" id="IPR047210">
    <property type="entry name" value="TPP_PYR_POXB-like"/>
</dbReference>
<feature type="domain" description="Thiamine pyrophosphate enzyme N-terminal TPP-binding" evidence="6">
    <location>
        <begin position="17"/>
        <end position="132"/>
    </location>
</feature>
<organism evidence="7">
    <name type="scientific">Candidatus Thiocaldithrix dubininis</name>
    <dbReference type="NCBI Taxonomy" id="3080823"/>
    <lineage>
        <taxon>Bacteria</taxon>
        <taxon>Pseudomonadati</taxon>
        <taxon>Pseudomonadota</taxon>
        <taxon>Gammaproteobacteria</taxon>
        <taxon>Thiotrichales</taxon>
        <taxon>Thiotrichaceae</taxon>
        <taxon>Candidatus Thiocaldithrix</taxon>
    </lineage>
</organism>
<dbReference type="Gene3D" id="3.40.50.1220">
    <property type="entry name" value="TPP-binding domain"/>
    <property type="match status" value="1"/>
</dbReference>
<gene>
    <name evidence="7" type="ORF">QJT80_02845</name>
</gene>
<evidence type="ECO:0000259" key="4">
    <source>
        <dbReference type="Pfam" id="PF00205"/>
    </source>
</evidence>
<dbReference type="Pfam" id="PF00205">
    <property type="entry name" value="TPP_enzyme_M"/>
    <property type="match status" value="1"/>
</dbReference>
<evidence type="ECO:0000259" key="6">
    <source>
        <dbReference type="Pfam" id="PF02776"/>
    </source>
</evidence>
<dbReference type="GO" id="GO:0019752">
    <property type="term" value="P:carboxylic acid metabolic process"/>
    <property type="evidence" value="ECO:0007669"/>
    <property type="project" value="UniProtKB-ARBA"/>
</dbReference>
<dbReference type="EMBL" id="CP124755">
    <property type="protein sequence ID" value="WGZ91419.1"/>
    <property type="molecule type" value="Genomic_DNA"/>
</dbReference>
<proteinExistence type="inferred from homology"/>
<keyword evidence="2 3" id="KW-0786">Thiamine pyrophosphate</keyword>
<feature type="domain" description="Thiamine pyrophosphate enzyme TPP-binding" evidence="5">
    <location>
        <begin position="405"/>
        <end position="559"/>
    </location>
</feature>
<dbReference type="KEGG" id="tdu:QJT80_02845"/>
<dbReference type="PANTHER" id="PTHR42981">
    <property type="entry name" value="PYRUVATE DEHYDROGENASE [UBIQUINONE]"/>
    <property type="match status" value="1"/>
</dbReference>
<evidence type="ECO:0000259" key="5">
    <source>
        <dbReference type="Pfam" id="PF02775"/>
    </source>
</evidence>
<dbReference type="PANTHER" id="PTHR42981:SF2">
    <property type="entry name" value="PYRUVATE DEHYDROGENASE [UBIQUINONE]"/>
    <property type="match status" value="1"/>
</dbReference>
<dbReference type="InterPro" id="IPR012001">
    <property type="entry name" value="Thiamin_PyroP_enz_TPP-bd_dom"/>
</dbReference>
<dbReference type="GO" id="GO:0003824">
    <property type="term" value="F:catalytic activity"/>
    <property type="evidence" value="ECO:0007669"/>
    <property type="project" value="InterPro"/>
</dbReference>
<dbReference type="InterPro" id="IPR012000">
    <property type="entry name" value="Thiamin_PyroP_enz_cen_dom"/>
</dbReference>
<dbReference type="CDD" id="cd07039">
    <property type="entry name" value="TPP_PYR_POX"/>
    <property type="match status" value="1"/>
</dbReference>
<dbReference type="InterPro" id="IPR029035">
    <property type="entry name" value="DHS-like_NAD/FAD-binding_dom"/>
</dbReference>
<comment type="similarity">
    <text evidence="1 3">Belongs to the TPP enzyme family.</text>
</comment>
<dbReference type="AlphaFoldDB" id="A0AA95H9V7"/>
<sequence length="629" mass="69619">MHGTQQTNTDEQAIIQMNVADFILQRLQAWQVKRIYGYPGDGISLFDAAMDKAQREGTAPLFIRPTHEEIAAFLATADAKFSGEVGVCFSTAGPGAFHMLTGLYDAKMDNQPVVAILGQKESVTLGSDVQQESNLERIFADVAAFVQTIVTPMQAPMVIDKAFRVAIAQQQPCVIIIPRDVQAMPMPALDRTQLVSRSSCVPPTTKIASPLADIQKMADIINAGKRVALFVGRGGTQDATDDLLKLADLTKAGIVTTLRAKQIIPSDTPGYVQHLGLLGSTAAYKMMEECDTLVFFGTNYPFPNWLPASGQARAVQVDIRPEHLGIRYPTELNIWGDSHAVLSQLLPLIQPKTDTQWRDALSQELQAWDHIIDKFCNLPGNPINARVVYRELNKRLPDNLLITVDGGSTVKWFGQQIRLRRGMQADLSGRLSSMLAAMPYAMAAKFTHPNRPVLCTIGDGAFQMLAMCELITIKRYMAQWPNKQFIIMVLNNSELTEVAWEQRFEDANPMWQDAMQVEAFDYTGYAKLLGFQGIRVDDPAKVAQAWEQAFAHQGVTLLEFCTDPTVYPLAPYVPDDYVQKALQAFEKGDANFPDALNNALAALKLEWVLQNKDPHAPQMNKGRDLPPGV</sequence>
<dbReference type="GO" id="GO:0030976">
    <property type="term" value="F:thiamine pyrophosphate binding"/>
    <property type="evidence" value="ECO:0007669"/>
    <property type="project" value="InterPro"/>
</dbReference>
<dbReference type="Pfam" id="PF02775">
    <property type="entry name" value="TPP_enzyme_C"/>
    <property type="match status" value="1"/>
</dbReference>
<name>A0AA95H9V7_9GAMM</name>
<dbReference type="Proteomes" id="UP001300672">
    <property type="component" value="Chromosome"/>
</dbReference>
<dbReference type="GO" id="GO:0000287">
    <property type="term" value="F:magnesium ion binding"/>
    <property type="evidence" value="ECO:0007669"/>
    <property type="project" value="InterPro"/>
</dbReference>
<dbReference type="InterPro" id="IPR047211">
    <property type="entry name" value="POXB-like"/>
</dbReference>
<evidence type="ECO:0000256" key="3">
    <source>
        <dbReference type="RuleBase" id="RU362132"/>
    </source>
</evidence>
<dbReference type="Gene3D" id="3.40.50.970">
    <property type="match status" value="2"/>
</dbReference>
<dbReference type="InterPro" id="IPR029061">
    <property type="entry name" value="THDP-binding"/>
</dbReference>
<protein>
    <submittedName>
        <fullName evidence="7">Thiamine pyrophosphate-binding protein</fullName>
    </submittedName>
</protein>
<accession>A0AA95H9V7</accession>
<evidence type="ECO:0000256" key="2">
    <source>
        <dbReference type="ARBA" id="ARBA00023052"/>
    </source>
</evidence>
<dbReference type="InterPro" id="IPR011766">
    <property type="entry name" value="TPP_enzyme_TPP-bd"/>
</dbReference>
<feature type="domain" description="Thiamine pyrophosphate enzyme central" evidence="4">
    <location>
        <begin position="214"/>
        <end position="345"/>
    </location>
</feature>
<reference evidence="7" key="1">
    <citation type="journal article" date="2023" name="Int. J. Mol. Sci.">
        <title>Metagenomics Revealed a New Genus 'Candidatus Thiocaldithrix dubininis' gen. nov., sp. nov. and a New Species 'Candidatus Thiothrix putei' sp. nov. in the Family Thiotrichaceae, Some Members of Which Have Traits of Both Na+- and H+-Motive Energetics.</title>
        <authorList>
            <person name="Ravin N.V."/>
            <person name="Muntyan M.S."/>
            <person name="Smolyakov D.D."/>
            <person name="Rudenko T.S."/>
            <person name="Beletsky A.V."/>
            <person name="Mardanov A.V."/>
            <person name="Grabovich M.Y."/>
        </authorList>
    </citation>
    <scope>NUCLEOTIDE SEQUENCE</scope>
    <source>
        <strain evidence="7">GKL-01</strain>
    </source>
</reference>
<dbReference type="SUPFAM" id="SSF52518">
    <property type="entry name" value="Thiamin diphosphate-binding fold (THDP-binding)"/>
    <property type="match status" value="2"/>
</dbReference>
<dbReference type="Pfam" id="PF02776">
    <property type="entry name" value="TPP_enzyme_N"/>
    <property type="match status" value="1"/>
</dbReference>
<dbReference type="SUPFAM" id="SSF52467">
    <property type="entry name" value="DHS-like NAD/FAD-binding domain"/>
    <property type="match status" value="1"/>
</dbReference>
<reference evidence="7" key="2">
    <citation type="submission" date="2023-04" db="EMBL/GenBank/DDBJ databases">
        <authorList>
            <person name="Beletskiy A.V."/>
            <person name="Mardanov A.V."/>
            <person name="Ravin N.V."/>
        </authorList>
    </citation>
    <scope>NUCLEOTIDE SEQUENCE</scope>
    <source>
        <strain evidence="7">GKL-01</strain>
    </source>
</reference>
<evidence type="ECO:0000313" key="7">
    <source>
        <dbReference type="EMBL" id="WGZ91419.1"/>
    </source>
</evidence>